<evidence type="ECO:0000313" key="2">
    <source>
        <dbReference type="Proteomes" id="UP001248134"/>
    </source>
</evidence>
<dbReference type="EMBL" id="VLYX01000002">
    <property type="protein sequence ID" value="MDR4324959.1"/>
    <property type="molecule type" value="Genomic_DNA"/>
</dbReference>
<dbReference type="AlphaFoldDB" id="A0AAJ1YUW7"/>
<accession>A0AAJ1YUW7</accession>
<comment type="caution">
    <text evidence="1">The sequence shown here is derived from an EMBL/GenBank/DDBJ whole genome shotgun (WGS) entry which is preliminary data.</text>
</comment>
<reference evidence="1" key="1">
    <citation type="submission" date="2019-07" db="EMBL/GenBank/DDBJ databases">
        <title>Phylogenomic Reclassification of ATCC Bacillus Strains and Various Taxa within the Genus Bacillus.</title>
        <authorList>
            <person name="Riojas M.A."/>
            <person name="Frank A.M."/>
            <person name="Fenn S.L."/>
            <person name="King S.P."/>
            <person name="Brower S.M."/>
            <person name="Hazbon M.H."/>
        </authorList>
    </citation>
    <scope>NUCLEOTIDE SEQUENCE</scope>
    <source>
        <strain evidence="1">NR-12239</strain>
    </source>
</reference>
<evidence type="ECO:0000313" key="1">
    <source>
        <dbReference type="EMBL" id="MDR4324959.1"/>
    </source>
</evidence>
<organism evidence="1 2">
    <name type="scientific">Bacillus pseudomycoides</name>
    <dbReference type="NCBI Taxonomy" id="64104"/>
    <lineage>
        <taxon>Bacteria</taxon>
        <taxon>Bacillati</taxon>
        <taxon>Bacillota</taxon>
        <taxon>Bacilli</taxon>
        <taxon>Bacillales</taxon>
        <taxon>Bacillaceae</taxon>
        <taxon>Bacillus</taxon>
        <taxon>Bacillus cereus group</taxon>
    </lineage>
</organism>
<protein>
    <submittedName>
        <fullName evidence="1">Uncharacterized protein</fullName>
    </submittedName>
</protein>
<gene>
    <name evidence="1" type="ORF">FOS08_03055</name>
</gene>
<name>A0AAJ1YUW7_9BACI</name>
<dbReference type="Proteomes" id="UP001248134">
    <property type="component" value="Unassembled WGS sequence"/>
</dbReference>
<sequence length="66" mass="7733">MGERICRWIEVVRAFFSPMPSGIKERKRVGIFFLLSTNITNKIVTFTIKMFKSVIHVIPFKCDLLE</sequence>
<proteinExistence type="predicted"/>